<dbReference type="Proteomes" id="UP001165074">
    <property type="component" value="Unassembled WGS sequence"/>
</dbReference>
<evidence type="ECO:0008006" key="3">
    <source>
        <dbReference type="Google" id="ProtNLM"/>
    </source>
</evidence>
<dbReference type="AlphaFoldDB" id="A0A9W6SB56"/>
<sequence>MTSGRFHRGVGAFLDALIDNRGATGFMGDTKLISPALLQRHLHKAGFPATRGELLAHVREESDRVIAALRELPDRRYSRPAEVSRAFAESVSGYLGDMSYPTRRDDLAGHAERQGAPWPVVEALRRIPDRRYDRPEAVAEAVAEEEE</sequence>
<name>A0A9W6SB56_9ACTN</name>
<comment type="caution">
    <text evidence="1">The sequence shown here is derived from an EMBL/GenBank/DDBJ whole genome shotgun (WGS) entry which is preliminary data.</text>
</comment>
<evidence type="ECO:0000313" key="2">
    <source>
        <dbReference type="Proteomes" id="UP001165074"/>
    </source>
</evidence>
<dbReference type="EMBL" id="BSTK01000021">
    <property type="protein sequence ID" value="GLY91635.1"/>
    <property type="molecule type" value="Genomic_DNA"/>
</dbReference>
<evidence type="ECO:0000313" key="1">
    <source>
        <dbReference type="EMBL" id="GLY91635.1"/>
    </source>
</evidence>
<proteinExistence type="predicted"/>
<protein>
    <recommendedName>
        <fullName evidence="3">DUF2795 domain-containing protein</fullName>
    </recommendedName>
</protein>
<accession>A0A9W6SB56</accession>
<organism evidence="1 2">
    <name type="scientific">Actinoallomurus iriomotensis</name>
    <dbReference type="NCBI Taxonomy" id="478107"/>
    <lineage>
        <taxon>Bacteria</taxon>
        <taxon>Bacillati</taxon>
        <taxon>Actinomycetota</taxon>
        <taxon>Actinomycetes</taxon>
        <taxon>Streptosporangiales</taxon>
        <taxon>Thermomonosporaceae</taxon>
        <taxon>Actinoallomurus</taxon>
    </lineage>
</organism>
<reference evidence="1" key="1">
    <citation type="submission" date="2023-03" db="EMBL/GenBank/DDBJ databases">
        <title>Actinoallomurus iriomotensis NBRC 103684.</title>
        <authorList>
            <person name="Ichikawa N."/>
            <person name="Sato H."/>
            <person name="Tonouchi N."/>
        </authorList>
    </citation>
    <scope>NUCLEOTIDE SEQUENCE</scope>
    <source>
        <strain evidence="1">NBRC 103684</strain>
    </source>
</reference>
<dbReference type="Pfam" id="PF11387">
    <property type="entry name" value="DUF2795"/>
    <property type="match status" value="2"/>
</dbReference>
<gene>
    <name evidence="1" type="ORF">Airi02_095630</name>
</gene>
<dbReference type="InterPro" id="IPR021527">
    <property type="entry name" value="DUF2795"/>
</dbReference>
<keyword evidence="2" id="KW-1185">Reference proteome</keyword>